<feature type="domain" description="HTH tetR-type" evidence="5">
    <location>
        <begin position="11"/>
        <end position="71"/>
    </location>
</feature>
<dbReference type="PROSITE" id="PS50977">
    <property type="entry name" value="HTH_TETR_2"/>
    <property type="match status" value="2"/>
</dbReference>
<organism evidence="6 7">
    <name type="scientific">Pseudonocardia yunnanensis</name>
    <dbReference type="NCBI Taxonomy" id="58107"/>
    <lineage>
        <taxon>Bacteria</taxon>
        <taxon>Bacillati</taxon>
        <taxon>Actinomycetota</taxon>
        <taxon>Actinomycetes</taxon>
        <taxon>Pseudonocardiales</taxon>
        <taxon>Pseudonocardiaceae</taxon>
        <taxon>Pseudonocardia</taxon>
    </lineage>
</organism>
<dbReference type="Gene3D" id="1.10.357.10">
    <property type="entry name" value="Tetracycline Repressor, domain 2"/>
    <property type="match status" value="1"/>
</dbReference>
<dbReference type="Pfam" id="PF00440">
    <property type="entry name" value="TetR_N"/>
    <property type="match status" value="2"/>
</dbReference>
<dbReference type="PANTHER" id="PTHR30055:SF234">
    <property type="entry name" value="HTH-TYPE TRANSCRIPTIONAL REGULATOR BETI"/>
    <property type="match status" value="1"/>
</dbReference>
<sequence length="290" mass="32283">MTERTVPRARTRQQAALDRVAEELFRTRGYTDTHIANLAREAGVSVSTFYAHFGSKEQAYREVMGAEPPAQDDREAGKALSARARRTRASLIAAARTCFERESYHLVRVSDIAEQAGTAVGSFYTYFSSKQDVFTAVMHEMIADLPQVPDPPADRPRVSPQARREHAAGRIRQAIEHYFDGHKQFATLTMRADEAMSVHPELMPLRLAAHQASAERITRSLRRWQEAGIVDSRLDPDHAGDALAAMVGHATRVWLTYGQEHDRSTAIDTLTRLWINGIGLAADGPPAEHT</sequence>
<evidence type="ECO:0000256" key="3">
    <source>
        <dbReference type="ARBA" id="ARBA00023163"/>
    </source>
</evidence>
<keyword evidence="3" id="KW-0804">Transcription</keyword>
<name>A0ABW4EWG9_9PSEU</name>
<evidence type="ECO:0000256" key="4">
    <source>
        <dbReference type="PROSITE-ProRule" id="PRU00335"/>
    </source>
</evidence>
<proteinExistence type="predicted"/>
<protein>
    <submittedName>
        <fullName evidence="6">TetR/AcrR family transcriptional regulator</fullName>
    </submittedName>
</protein>
<evidence type="ECO:0000313" key="7">
    <source>
        <dbReference type="Proteomes" id="UP001597114"/>
    </source>
</evidence>
<dbReference type="InterPro" id="IPR009057">
    <property type="entry name" value="Homeodomain-like_sf"/>
</dbReference>
<feature type="domain" description="HTH tetR-type" evidence="5">
    <location>
        <begin position="85"/>
        <end position="145"/>
    </location>
</feature>
<keyword evidence="7" id="KW-1185">Reference proteome</keyword>
<gene>
    <name evidence="6" type="ORF">ACFSJD_17985</name>
</gene>
<dbReference type="Gene3D" id="1.10.10.60">
    <property type="entry name" value="Homeodomain-like"/>
    <property type="match status" value="2"/>
</dbReference>
<dbReference type="Proteomes" id="UP001597114">
    <property type="component" value="Unassembled WGS sequence"/>
</dbReference>
<dbReference type="PANTHER" id="PTHR30055">
    <property type="entry name" value="HTH-TYPE TRANSCRIPTIONAL REGULATOR RUTR"/>
    <property type="match status" value="1"/>
</dbReference>
<evidence type="ECO:0000259" key="5">
    <source>
        <dbReference type="PROSITE" id="PS50977"/>
    </source>
</evidence>
<dbReference type="EMBL" id="JBHUCO010000017">
    <property type="protein sequence ID" value="MFD1519387.1"/>
    <property type="molecule type" value="Genomic_DNA"/>
</dbReference>
<evidence type="ECO:0000256" key="1">
    <source>
        <dbReference type="ARBA" id="ARBA00023015"/>
    </source>
</evidence>
<dbReference type="InterPro" id="IPR036271">
    <property type="entry name" value="Tet_transcr_reg_TetR-rel_C_sf"/>
</dbReference>
<dbReference type="RefSeq" id="WP_344728536.1">
    <property type="nucleotide sequence ID" value="NZ_BAAAUS010000052.1"/>
</dbReference>
<keyword evidence="1" id="KW-0805">Transcription regulation</keyword>
<evidence type="ECO:0000313" key="6">
    <source>
        <dbReference type="EMBL" id="MFD1519387.1"/>
    </source>
</evidence>
<accession>A0ABW4EWG9</accession>
<keyword evidence="2 4" id="KW-0238">DNA-binding</keyword>
<reference evidence="7" key="1">
    <citation type="journal article" date="2019" name="Int. J. Syst. Evol. Microbiol.">
        <title>The Global Catalogue of Microorganisms (GCM) 10K type strain sequencing project: providing services to taxonomists for standard genome sequencing and annotation.</title>
        <authorList>
            <consortium name="The Broad Institute Genomics Platform"/>
            <consortium name="The Broad Institute Genome Sequencing Center for Infectious Disease"/>
            <person name="Wu L."/>
            <person name="Ma J."/>
        </authorList>
    </citation>
    <scope>NUCLEOTIDE SEQUENCE [LARGE SCALE GENOMIC DNA]</scope>
    <source>
        <strain evidence="7">CCM 7043</strain>
    </source>
</reference>
<dbReference type="SUPFAM" id="SSF46689">
    <property type="entry name" value="Homeodomain-like"/>
    <property type="match status" value="2"/>
</dbReference>
<dbReference type="SUPFAM" id="SSF48498">
    <property type="entry name" value="Tetracyclin repressor-like, C-terminal domain"/>
    <property type="match status" value="1"/>
</dbReference>
<feature type="DNA-binding region" description="H-T-H motif" evidence="4">
    <location>
        <begin position="34"/>
        <end position="53"/>
    </location>
</feature>
<comment type="caution">
    <text evidence="6">The sequence shown here is derived from an EMBL/GenBank/DDBJ whole genome shotgun (WGS) entry which is preliminary data.</text>
</comment>
<feature type="DNA-binding region" description="H-T-H motif" evidence="4">
    <location>
        <begin position="108"/>
        <end position="127"/>
    </location>
</feature>
<dbReference type="PRINTS" id="PR00455">
    <property type="entry name" value="HTHTETR"/>
</dbReference>
<evidence type="ECO:0000256" key="2">
    <source>
        <dbReference type="ARBA" id="ARBA00023125"/>
    </source>
</evidence>
<dbReference type="InterPro" id="IPR050109">
    <property type="entry name" value="HTH-type_TetR-like_transc_reg"/>
</dbReference>
<dbReference type="InterPro" id="IPR001647">
    <property type="entry name" value="HTH_TetR"/>
</dbReference>